<dbReference type="PROSITE" id="PS50039">
    <property type="entry name" value="FORK_HEAD_3"/>
    <property type="match status" value="1"/>
</dbReference>
<dbReference type="Pfam" id="PF00250">
    <property type="entry name" value="Forkhead"/>
    <property type="match status" value="1"/>
</dbReference>
<dbReference type="GO" id="GO:0008270">
    <property type="term" value="F:zinc ion binding"/>
    <property type="evidence" value="ECO:0007669"/>
    <property type="project" value="UniProtKB-KW"/>
</dbReference>
<evidence type="ECO:0000256" key="10">
    <source>
        <dbReference type="PROSITE-ProRule" id="PRU00089"/>
    </source>
</evidence>
<feature type="compositionally biased region" description="Low complexity" evidence="12">
    <location>
        <begin position="334"/>
        <end position="344"/>
    </location>
</feature>
<evidence type="ECO:0000259" key="13">
    <source>
        <dbReference type="PROSITE" id="PS50039"/>
    </source>
</evidence>
<dbReference type="Gene3D" id="1.10.10.10">
    <property type="entry name" value="Winged helix-like DNA-binding domain superfamily/Winged helix DNA-binding domain"/>
    <property type="match status" value="1"/>
</dbReference>
<reference evidence="14" key="1">
    <citation type="submission" date="2020-11" db="EMBL/GenBank/DDBJ databases">
        <authorList>
            <person name="Tran Van P."/>
        </authorList>
    </citation>
    <scope>NUCLEOTIDE SEQUENCE</scope>
</reference>
<proteinExistence type="predicted"/>
<dbReference type="AlphaFoldDB" id="A0A7R8X3V1"/>
<dbReference type="FunFam" id="1.20.5.340:FF:000005">
    <property type="entry name" value="Forkhead box P1, isoform CRA_f"/>
    <property type="match status" value="1"/>
</dbReference>
<dbReference type="InterPro" id="IPR036388">
    <property type="entry name" value="WH-like_DNA-bd_sf"/>
</dbReference>
<feature type="DNA-binding region" description="Fork-head" evidence="10">
    <location>
        <begin position="444"/>
        <end position="517"/>
    </location>
</feature>
<dbReference type="SMART" id="SM00339">
    <property type="entry name" value="FH"/>
    <property type="match status" value="1"/>
</dbReference>
<name>A0A7R8X3V1_9CRUS</name>
<dbReference type="GO" id="GO:0000981">
    <property type="term" value="F:DNA-binding transcription factor activity, RNA polymerase II-specific"/>
    <property type="evidence" value="ECO:0007669"/>
    <property type="project" value="TreeGrafter"/>
</dbReference>
<dbReference type="OrthoDB" id="5830876at2759"/>
<feature type="compositionally biased region" description="Polar residues" evidence="12">
    <location>
        <begin position="655"/>
        <end position="668"/>
    </location>
</feature>
<dbReference type="PRINTS" id="PR00053">
    <property type="entry name" value="FORKHEAD"/>
</dbReference>
<dbReference type="Proteomes" id="UP000677054">
    <property type="component" value="Unassembled WGS sequence"/>
</dbReference>
<protein>
    <recommendedName>
        <fullName evidence="13">Fork-head domain-containing protein</fullName>
    </recommendedName>
</protein>
<keyword evidence="8" id="KW-0804">Transcription</keyword>
<dbReference type="InterPro" id="IPR050998">
    <property type="entry name" value="FOXP"/>
</dbReference>
<dbReference type="PANTHER" id="PTHR45796:SF4">
    <property type="entry name" value="FORKHEAD BOX P, ISOFORM C"/>
    <property type="match status" value="1"/>
</dbReference>
<dbReference type="EMBL" id="CAJPEV010000444">
    <property type="protein sequence ID" value="CAG0885363.1"/>
    <property type="molecule type" value="Genomic_DNA"/>
</dbReference>
<dbReference type="Pfam" id="PF16159">
    <property type="entry name" value="FOXP-CC"/>
    <property type="match status" value="1"/>
</dbReference>
<dbReference type="InterPro" id="IPR036390">
    <property type="entry name" value="WH_DNA-bd_sf"/>
</dbReference>
<comment type="subcellular location">
    <subcellularLocation>
        <location evidence="1 10">Nucleus</location>
    </subcellularLocation>
</comment>
<keyword evidence="2" id="KW-0678">Repressor</keyword>
<feature type="compositionally biased region" description="Basic and acidic residues" evidence="12">
    <location>
        <begin position="645"/>
        <end position="654"/>
    </location>
</feature>
<dbReference type="GO" id="GO:0005634">
    <property type="term" value="C:nucleus"/>
    <property type="evidence" value="ECO:0007669"/>
    <property type="project" value="UniProtKB-SubCell"/>
</dbReference>
<sequence>MVSLKAYPSAFRRYSPATSSTLLRSLNGENGGGRESPGQMQGLLGQQVQLSSLMQHHPFFLQHQQQQLADLGRAQLEQCMQGLQEQLRILLLQQSQLLHSSSGADRKKAASLLTQLTAQQQALSQQLQLVQRQYLFQAAAGLTSSAGSETLHQLWRDGCGGGTNATSATGTSVSSPPSPGLAGMLARKEPGSPDAPATHSGLNGLLSVKKEAWNGAGSGSPGGEGKAVNESPNSHALYGHGVCKWPGCESLCEDFNTFLKHLNMEHSLDDRSTAQARVQMQVVAQLELQLTKERERLQAMMSHLRMVGNSESSQSPRTGPAGKTPDSPNLLKYSLPGSLLSPVTGSGGSPPVGLGAGVGHPQTPPPPPPRASLASLFHSSSPVSASAGGGGALRRRINDKTPLSLIPPGSIEEPLRRRVVERASIDISEEIERNREFYKNADVRPPFTYASLIRQAIIESPEKQLTLNEIYNWFQNTFCYFRRNAATWKNAVRHNLSLHKCFMRVENVKGAVWTVDELEFYKRRPQRCSTSSGLSSKVPTLYGEALNASLQTALSEGLGAGSLPWHQPQASPSTDRSQGNQDDEDTNSKMEEGLQNRSPASSEGMPSFFGQEGRYERESPFSGEDTDPHAPEPGEEAEDLSQGCRSKDLEKDQDAQAQDLSYSDDGNN</sequence>
<dbReference type="GO" id="GO:0000978">
    <property type="term" value="F:RNA polymerase II cis-regulatory region sequence-specific DNA binding"/>
    <property type="evidence" value="ECO:0007669"/>
    <property type="project" value="TreeGrafter"/>
</dbReference>
<evidence type="ECO:0000256" key="6">
    <source>
        <dbReference type="ARBA" id="ARBA00023015"/>
    </source>
</evidence>
<feature type="region of interest" description="Disordered" evidence="12">
    <location>
        <begin position="165"/>
        <end position="202"/>
    </location>
</feature>
<evidence type="ECO:0000256" key="12">
    <source>
        <dbReference type="SAM" id="MobiDB-lite"/>
    </source>
</evidence>
<feature type="coiled-coil region" evidence="11">
    <location>
        <begin position="73"/>
        <end position="133"/>
    </location>
</feature>
<evidence type="ECO:0000256" key="1">
    <source>
        <dbReference type="ARBA" id="ARBA00004123"/>
    </source>
</evidence>
<evidence type="ECO:0000256" key="9">
    <source>
        <dbReference type="ARBA" id="ARBA00023242"/>
    </source>
</evidence>
<feature type="region of interest" description="Disordered" evidence="12">
    <location>
        <begin position="307"/>
        <end position="375"/>
    </location>
</feature>
<gene>
    <name evidence="14" type="ORF">DSTB1V02_LOCUS3439</name>
</gene>
<keyword evidence="7 10" id="KW-0238">DNA-binding</keyword>
<evidence type="ECO:0000256" key="3">
    <source>
        <dbReference type="ARBA" id="ARBA00022723"/>
    </source>
</evidence>
<dbReference type="InterPro" id="IPR030456">
    <property type="entry name" value="TF_fork_head_CS_2"/>
</dbReference>
<dbReference type="Gene3D" id="1.20.5.340">
    <property type="match status" value="1"/>
</dbReference>
<evidence type="ECO:0000313" key="15">
    <source>
        <dbReference type="Proteomes" id="UP000677054"/>
    </source>
</evidence>
<keyword evidence="11" id="KW-0175">Coiled coil</keyword>
<keyword evidence="9 10" id="KW-0539">Nucleus</keyword>
<dbReference type="PROSITE" id="PS00658">
    <property type="entry name" value="FORK_HEAD_2"/>
    <property type="match status" value="1"/>
</dbReference>
<evidence type="ECO:0000313" key="14">
    <source>
        <dbReference type="EMBL" id="CAD7243521.1"/>
    </source>
</evidence>
<accession>A0A7R8X3V1</accession>
<dbReference type="InterPro" id="IPR001766">
    <property type="entry name" value="Fork_head_dom"/>
</dbReference>
<evidence type="ECO:0000256" key="8">
    <source>
        <dbReference type="ARBA" id="ARBA00023163"/>
    </source>
</evidence>
<evidence type="ECO:0000256" key="11">
    <source>
        <dbReference type="SAM" id="Coils"/>
    </source>
</evidence>
<feature type="domain" description="Fork-head" evidence="13">
    <location>
        <begin position="444"/>
        <end position="517"/>
    </location>
</feature>
<dbReference type="FunFam" id="1.10.10.10:FF:000010">
    <property type="entry name" value="Forkhead box P2 isoform B"/>
    <property type="match status" value="1"/>
</dbReference>
<feature type="region of interest" description="Disordered" evidence="12">
    <location>
        <begin position="559"/>
        <end position="668"/>
    </location>
</feature>
<feature type="compositionally biased region" description="Low complexity" evidence="12">
    <location>
        <begin position="165"/>
        <end position="175"/>
    </location>
</feature>
<dbReference type="CDD" id="cd20065">
    <property type="entry name" value="FH_FOXP2"/>
    <property type="match status" value="1"/>
</dbReference>
<evidence type="ECO:0000256" key="5">
    <source>
        <dbReference type="ARBA" id="ARBA00022833"/>
    </source>
</evidence>
<feature type="compositionally biased region" description="Polar residues" evidence="12">
    <location>
        <begin position="568"/>
        <end position="580"/>
    </location>
</feature>
<evidence type="ECO:0000256" key="2">
    <source>
        <dbReference type="ARBA" id="ARBA00022491"/>
    </source>
</evidence>
<keyword evidence="5" id="KW-0862">Zinc</keyword>
<dbReference type="InterPro" id="IPR047412">
    <property type="entry name" value="FH_FOXP1_P2"/>
</dbReference>
<keyword evidence="4" id="KW-0863">Zinc-finger</keyword>
<evidence type="ECO:0000256" key="4">
    <source>
        <dbReference type="ARBA" id="ARBA00022771"/>
    </source>
</evidence>
<dbReference type="SUPFAM" id="SSF46785">
    <property type="entry name" value="Winged helix' DNA-binding domain"/>
    <property type="match status" value="1"/>
</dbReference>
<keyword evidence="6" id="KW-0805">Transcription regulation</keyword>
<dbReference type="InterPro" id="IPR032354">
    <property type="entry name" value="FOXP-CC"/>
</dbReference>
<organism evidence="14">
    <name type="scientific">Darwinula stevensoni</name>
    <dbReference type="NCBI Taxonomy" id="69355"/>
    <lineage>
        <taxon>Eukaryota</taxon>
        <taxon>Metazoa</taxon>
        <taxon>Ecdysozoa</taxon>
        <taxon>Arthropoda</taxon>
        <taxon>Crustacea</taxon>
        <taxon>Oligostraca</taxon>
        <taxon>Ostracoda</taxon>
        <taxon>Podocopa</taxon>
        <taxon>Podocopida</taxon>
        <taxon>Darwinulocopina</taxon>
        <taxon>Darwinuloidea</taxon>
        <taxon>Darwinulidae</taxon>
        <taxon>Darwinula</taxon>
    </lineage>
</organism>
<dbReference type="EMBL" id="LR899961">
    <property type="protein sequence ID" value="CAD7243521.1"/>
    <property type="molecule type" value="Genomic_DNA"/>
</dbReference>
<keyword evidence="3" id="KW-0479">Metal-binding</keyword>
<feature type="compositionally biased region" description="Gly residues" evidence="12">
    <location>
        <begin position="345"/>
        <end position="358"/>
    </location>
</feature>
<evidence type="ECO:0000256" key="7">
    <source>
        <dbReference type="ARBA" id="ARBA00023125"/>
    </source>
</evidence>
<dbReference type="PANTHER" id="PTHR45796">
    <property type="entry name" value="FORKHEAD BOX P, ISOFORM C"/>
    <property type="match status" value="1"/>
</dbReference>
<keyword evidence="15" id="KW-1185">Reference proteome</keyword>